<evidence type="ECO:0000313" key="3">
    <source>
        <dbReference type="EMBL" id="CAL8138980.1"/>
    </source>
</evidence>
<evidence type="ECO:0000256" key="1">
    <source>
        <dbReference type="SAM" id="MobiDB-lite"/>
    </source>
</evidence>
<feature type="compositionally biased region" description="Pro residues" evidence="1">
    <location>
        <begin position="114"/>
        <end position="125"/>
    </location>
</feature>
<gene>
    <name evidence="3" type="ORF">ODALV1_LOCUS27626</name>
</gene>
<feature type="compositionally biased region" description="Basic residues" evidence="1">
    <location>
        <begin position="1"/>
        <end position="18"/>
    </location>
</feature>
<dbReference type="EMBL" id="CAXLJM020000124">
    <property type="protein sequence ID" value="CAL8138980.1"/>
    <property type="molecule type" value="Genomic_DNA"/>
</dbReference>
<organism evidence="3 4">
    <name type="scientific">Orchesella dallaii</name>
    <dbReference type="NCBI Taxonomy" id="48710"/>
    <lineage>
        <taxon>Eukaryota</taxon>
        <taxon>Metazoa</taxon>
        <taxon>Ecdysozoa</taxon>
        <taxon>Arthropoda</taxon>
        <taxon>Hexapoda</taxon>
        <taxon>Collembola</taxon>
        <taxon>Entomobryomorpha</taxon>
        <taxon>Entomobryoidea</taxon>
        <taxon>Orchesellidae</taxon>
        <taxon>Orchesellinae</taxon>
        <taxon>Orchesella</taxon>
    </lineage>
</organism>
<feature type="compositionally biased region" description="Polar residues" evidence="1">
    <location>
        <begin position="62"/>
        <end position="76"/>
    </location>
</feature>
<sequence>MGPRPRPRQQSRSRHQQARRSSASSSQSQSSMSESTQLGTTTNSSAGGFPVPTGHPPGASPYPTQYGASPYPTQYGASPYPTQYGPPASNQGAAENPYAPKSLPTPYGGGLPPLHGPGPRGPPISTPRAPMNTGAAISTGERAQNLIDYHLNYHFVGRRFQIYNMSYPQQQFPQAPPQPQLSSTPSQVQPGVYYAAVSATVSFPQHTGPPRQFAGGVGHPVGFTENERRFAMTGISCMIITAVVICLVIVIIPIVMFFVVFQKVEDT</sequence>
<keyword evidence="2" id="KW-0812">Transmembrane</keyword>
<reference evidence="3 4" key="1">
    <citation type="submission" date="2024-08" db="EMBL/GenBank/DDBJ databases">
        <authorList>
            <person name="Cucini C."/>
            <person name="Frati F."/>
        </authorList>
    </citation>
    <scope>NUCLEOTIDE SEQUENCE [LARGE SCALE GENOMIC DNA]</scope>
</reference>
<evidence type="ECO:0000256" key="2">
    <source>
        <dbReference type="SAM" id="Phobius"/>
    </source>
</evidence>
<accession>A0ABP1RYW2</accession>
<feature type="compositionally biased region" description="Low complexity" evidence="1">
    <location>
        <begin position="19"/>
        <end position="37"/>
    </location>
</feature>
<feature type="region of interest" description="Disordered" evidence="1">
    <location>
        <begin position="1"/>
        <end position="134"/>
    </location>
</feature>
<keyword evidence="2" id="KW-1133">Transmembrane helix</keyword>
<proteinExistence type="predicted"/>
<evidence type="ECO:0000313" key="4">
    <source>
        <dbReference type="Proteomes" id="UP001642540"/>
    </source>
</evidence>
<name>A0ABP1RYW2_9HEXA</name>
<feature type="transmembrane region" description="Helical" evidence="2">
    <location>
        <begin position="237"/>
        <end position="261"/>
    </location>
</feature>
<keyword evidence="2" id="KW-0472">Membrane</keyword>
<protein>
    <submittedName>
        <fullName evidence="3">Uncharacterized protein</fullName>
    </submittedName>
</protein>
<keyword evidence="4" id="KW-1185">Reference proteome</keyword>
<dbReference type="Proteomes" id="UP001642540">
    <property type="component" value="Unassembled WGS sequence"/>
</dbReference>
<comment type="caution">
    <text evidence="3">The sequence shown here is derived from an EMBL/GenBank/DDBJ whole genome shotgun (WGS) entry which is preliminary data.</text>
</comment>